<sequence>MSENLKWEFYQDSKGEWRWRSIASNGKIVAASSEGFSSKVNAINNAKFSGYKG</sequence>
<accession>A0A2S8A8I3</accession>
<reference evidence="2 3" key="1">
    <citation type="submission" date="2018-02" db="EMBL/GenBank/DDBJ databases">
        <title>Genome sequences of Apibacter spp., gut symbionts of Asian honey bees.</title>
        <authorList>
            <person name="Kwong W.K."/>
            <person name="Steele M.I."/>
            <person name="Moran N.A."/>
        </authorList>
    </citation>
    <scope>NUCLEOTIDE SEQUENCE [LARGE SCALE GENOMIC DNA]</scope>
    <source>
        <strain evidence="3">wkB301</strain>
    </source>
</reference>
<dbReference type="Proteomes" id="UP000238042">
    <property type="component" value="Unassembled WGS sequence"/>
</dbReference>
<feature type="domain" description="DUF1508" evidence="1">
    <location>
        <begin position="12"/>
        <end position="44"/>
    </location>
</feature>
<dbReference type="InterPro" id="IPR010879">
    <property type="entry name" value="DUF1508"/>
</dbReference>
<dbReference type="InterPro" id="IPR036913">
    <property type="entry name" value="YegP-like_sf"/>
</dbReference>
<evidence type="ECO:0000259" key="1">
    <source>
        <dbReference type="Pfam" id="PF07411"/>
    </source>
</evidence>
<keyword evidence="3" id="KW-1185">Reference proteome</keyword>
<name>A0A2S8A8I3_9FLAO</name>
<evidence type="ECO:0000313" key="3">
    <source>
        <dbReference type="Proteomes" id="UP000238042"/>
    </source>
</evidence>
<gene>
    <name evidence="2" type="ORF">C4S77_10490</name>
</gene>
<dbReference type="Gene3D" id="3.30.160.160">
    <property type="entry name" value="YegP-like"/>
    <property type="match status" value="1"/>
</dbReference>
<dbReference type="SUPFAM" id="SSF160113">
    <property type="entry name" value="YegP-like"/>
    <property type="match status" value="1"/>
</dbReference>
<dbReference type="AlphaFoldDB" id="A0A2S8A8I3"/>
<protein>
    <submittedName>
        <fullName evidence="2">DUF1508 domain-containing protein</fullName>
    </submittedName>
</protein>
<dbReference type="OrthoDB" id="9802792at2"/>
<dbReference type="Pfam" id="PF07411">
    <property type="entry name" value="DUF1508"/>
    <property type="match status" value="1"/>
</dbReference>
<comment type="caution">
    <text evidence="2">The sequence shown here is derived from an EMBL/GenBank/DDBJ whole genome shotgun (WGS) entry which is preliminary data.</text>
</comment>
<evidence type="ECO:0000313" key="2">
    <source>
        <dbReference type="EMBL" id="PQL90887.1"/>
    </source>
</evidence>
<organism evidence="2 3">
    <name type="scientific">Apibacter adventoris</name>
    <dbReference type="NCBI Taxonomy" id="1679466"/>
    <lineage>
        <taxon>Bacteria</taxon>
        <taxon>Pseudomonadati</taxon>
        <taxon>Bacteroidota</taxon>
        <taxon>Flavobacteriia</taxon>
        <taxon>Flavobacteriales</taxon>
        <taxon>Weeksellaceae</taxon>
        <taxon>Apibacter</taxon>
    </lineage>
</organism>
<dbReference type="RefSeq" id="WP_105192799.1">
    <property type="nucleotide sequence ID" value="NZ_PSZM01000045.1"/>
</dbReference>
<proteinExistence type="predicted"/>
<dbReference type="EMBL" id="PSZM01000045">
    <property type="protein sequence ID" value="PQL90887.1"/>
    <property type="molecule type" value="Genomic_DNA"/>
</dbReference>